<protein>
    <submittedName>
        <fullName evidence="1">Uncharacterized protein</fullName>
    </submittedName>
</protein>
<dbReference type="AlphaFoldDB" id="A0AAX3MZW4"/>
<sequence>MMTATVTKIEVCDFCGEESPMGCTGIGPKTEVGVIEVMSICPRCRLTSLHSSIESTKKKIEEYQKRDMLLEDYEWENYFLTEDSLEDYILDLRYLVNKTIEHYTALYPLLIQPLNASISGATRSGIYAHLDQGDRVKVRLVEIEGPSMHLYTISAAFSRDLGLNSYSVVHPIAGIGSPLISGASDVISVVNGEGVSVC</sequence>
<dbReference type="EMBL" id="CP118101">
    <property type="protein sequence ID" value="WDH82434.1"/>
    <property type="molecule type" value="Genomic_DNA"/>
</dbReference>
<gene>
    <name evidence="1" type="ORF">PUW23_23810</name>
    <name evidence="2" type="ORF">PUW25_23805</name>
</gene>
<accession>A0AAX3MZW4</accession>
<dbReference type="Proteomes" id="UP001220962">
    <property type="component" value="Chromosome"/>
</dbReference>
<dbReference type="EMBL" id="CP118108">
    <property type="protein sequence ID" value="WDI02182.1"/>
    <property type="molecule type" value="Genomic_DNA"/>
</dbReference>
<evidence type="ECO:0000313" key="2">
    <source>
        <dbReference type="EMBL" id="WDI02182.1"/>
    </source>
</evidence>
<dbReference type="RefSeq" id="WP_274337696.1">
    <property type="nucleotide sequence ID" value="NZ_CP118101.1"/>
</dbReference>
<keyword evidence="4" id="KW-1185">Reference proteome</keyword>
<evidence type="ECO:0000313" key="4">
    <source>
        <dbReference type="Proteomes" id="UP001221519"/>
    </source>
</evidence>
<organism evidence="1 3">
    <name type="scientific">Paenibacillus urinalis</name>
    <dbReference type="NCBI Taxonomy" id="521520"/>
    <lineage>
        <taxon>Bacteria</taxon>
        <taxon>Bacillati</taxon>
        <taxon>Bacillota</taxon>
        <taxon>Bacilli</taxon>
        <taxon>Bacillales</taxon>
        <taxon>Paenibacillaceae</taxon>
        <taxon>Paenibacillus</taxon>
    </lineage>
</organism>
<evidence type="ECO:0000313" key="3">
    <source>
        <dbReference type="Proteomes" id="UP001220962"/>
    </source>
</evidence>
<proteinExistence type="predicted"/>
<dbReference type="Proteomes" id="UP001221519">
    <property type="component" value="Chromosome"/>
</dbReference>
<name>A0AAX3MZW4_9BACL</name>
<evidence type="ECO:0000313" key="1">
    <source>
        <dbReference type="EMBL" id="WDH82434.1"/>
    </source>
</evidence>
<reference evidence="1 4" key="1">
    <citation type="submission" date="2023-02" db="EMBL/GenBank/DDBJ databases">
        <title>Pathogen: clinical or host-associated sample.</title>
        <authorList>
            <person name="Hergert J."/>
            <person name="Casey R."/>
            <person name="Wagner J."/>
            <person name="Young E.L."/>
            <person name="Oakeson K.F."/>
        </authorList>
    </citation>
    <scope>NUCLEOTIDE SEQUENCE</scope>
    <source>
        <strain evidence="2 4">2022CK-00829</strain>
        <strain evidence="1">2022CK-00830</strain>
    </source>
</reference>